<evidence type="ECO:0000256" key="3">
    <source>
        <dbReference type="ARBA" id="ARBA00022679"/>
    </source>
</evidence>
<organism evidence="14 15">
    <name type="scientific">Leersia perrieri</name>
    <dbReference type="NCBI Taxonomy" id="77586"/>
    <lineage>
        <taxon>Eukaryota</taxon>
        <taxon>Viridiplantae</taxon>
        <taxon>Streptophyta</taxon>
        <taxon>Embryophyta</taxon>
        <taxon>Tracheophyta</taxon>
        <taxon>Spermatophyta</taxon>
        <taxon>Magnoliopsida</taxon>
        <taxon>Liliopsida</taxon>
        <taxon>Poales</taxon>
        <taxon>Poaceae</taxon>
        <taxon>BOP clade</taxon>
        <taxon>Oryzoideae</taxon>
        <taxon>Oryzeae</taxon>
        <taxon>Oryzinae</taxon>
        <taxon>Leersia</taxon>
    </lineage>
</organism>
<dbReference type="FunFam" id="1.10.510.10:FF:000084">
    <property type="entry name" value="Wall-associated receptor kinase 2"/>
    <property type="match status" value="1"/>
</dbReference>
<dbReference type="InterPro" id="IPR045274">
    <property type="entry name" value="WAK-like"/>
</dbReference>
<dbReference type="InterPro" id="IPR025287">
    <property type="entry name" value="WAK_GUB"/>
</dbReference>
<dbReference type="Gene3D" id="2.10.25.10">
    <property type="entry name" value="Laminin"/>
    <property type="match status" value="1"/>
</dbReference>
<keyword evidence="15" id="KW-1185">Reference proteome</keyword>
<feature type="compositionally biased region" description="Basic and acidic residues" evidence="11">
    <location>
        <begin position="59"/>
        <end position="72"/>
    </location>
</feature>
<keyword evidence="2" id="KW-0723">Serine/threonine-protein kinase</keyword>
<dbReference type="Pfam" id="PF00069">
    <property type="entry name" value="Pkinase"/>
    <property type="match status" value="1"/>
</dbReference>
<comment type="subcellular location">
    <subcellularLocation>
        <location evidence="1">Membrane</location>
        <topology evidence="1">Single-pass type I membrane protein</topology>
    </subcellularLocation>
</comment>
<dbReference type="eggNOG" id="ENOG502QQPF">
    <property type="taxonomic scope" value="Eukaryota"/>
</dbReference>
<dbReference type="CDD" id="cd14066">
    <property type="entry name" value="STKc_IRAK"/>
    <property type="match status" value="1"/>
</dbReference>
<feature type="region of interest" description="Disordered" evidence="11">
    <location>
        <begin position="1"/>
        <end position="105"/>
    </location>
</feature>
<dbReference type="PROSITE" id="PS50011">
    <property type="entry name" value="PROTEIN_KINASE_DOM"/>
    <property type="match status" value="1"/>
</dbReference>
<evidence type="ECO:0000256" key="7">
    <source>
        <dbReference type="ARBA" id="ARBA00022840"/>
    </source>
</evidence>
<dbReference type="EnsemblPlants" id="LPERR06G04210.2">
    <property type="protein sequence ID" value="LPERR06G04210.2"/>
    <property type="gene ID" value="LPERR06G04210"/>
</dbReference>
<dbReference type="PROSITE" id="PS01187">
    <property type="entry name" value="EGF_CA"/>
    <property type="match status" value="1"/>
</dbReference>
<dbReference type="PROSITE" id="PS00108">
    <property type="entry name" value="PROTEIN_KINASE_ST"/>
    <property type="match status" value="1"/>
</dbReference>
<keyword evidence="3" id="KW-0808">Transferase</keyword>
<evidence type="ECO:0000256" key="2">
    <source>
        <dbReference type="ARBA" id="ARBA00022527"/>
    </source>
</evidence>
<dbReference type="PANTHER" id="PTHR27005:SF173">
    <property type="entry name" value="OS06G0170100 PROTEIN"/>
    <property type="match status" value="1"/>
</dbReference>
<dbReference type="InterPro" id="IPR008271">
    <property type="entry name" value="Ser/Thr_kinase_AS"/>
</dbReference>
<feature type="binding site" evidence="10">
    <location>
        <position position="563"/>
    </location>
    <ligand>
        <name>ATP</name>
        <dbReference type="ChEBI" id="CHEBI:30616"/>
    </ligand>
</feature>
<evidence type="ECO:0000259" key="13">
    <source>
        <dbReference type="PROSITE" id="PS50011"/>
    </source>
</evidence>
<sequence>MNKAPHAATPPSPLPLISSPSSVLRPIPPSGREPRRRRAPVIGGGGGGGGEAGSTEAGDGLHRPRDTPESEAGHTAGSTGLPRPWPWRATTRSSSTQESEASARNRNATYKTMKFCYNKHSSETEPMLLLLFFSLAVTLQYHAKAVALPSPSCPKKCGGVDIVFPFGIGTNCARENFEVDCNKTEDGSSSVAFLGNVPLLNISLQKGQVWVMTYISSMCYNRSSKKVDQNTFTFNSGTAFTFASKENTFTVIGVNTLAYMWGSTYLTGCVSQCFPHNNLTVKAQDGLCTGAGYCQSSITSNMTYYDISFNEAYNTSEFYKNISATNCAEYCGYAVMMEATSFKFRTVYLNTTAFLDENKGRAPVILNWVVGNETCDVAVKKAGSYACRSNNSRCIDSISGPGYLCNCTEGYYGNPYLPDGCHDIDECTVNTPPPCPGYCINTPGNFSCPNEKPPSSSHSVALILAVGSSLGAVVILVITITCTYLIYERKKLANIKKKYFQQHGGMLLLQEIGLKQGTAFTIFTEAELMEATNKYDEKNILGRGGHGTVYKGMLKNGQPIAIKRCVSMTDEQHKKEFGKEMFILSQINHKNIVKLLGCCLEVEVPMLVYEFIPNDTLFHFIHVNDGCCNIPLFTRLRIAHESAQALDYLHSWASPPIIHGDVKTSNILLDENYAAKISDFGASILVPTDEAQFVTLVQGTCGYLDPEYMQTCQLTDKSDVYSFGVVLLELLTGKMAFNLEGPENERSLSLNFLCAVKDGRLMDIIDHHINTDENAGLLEEAAELASQCLEMIGNNRPAMRDVAEKLGRLRKVMQHPWAHHDPEEMESLLGEPSVTGLEMVSTGNFSMEGGSAVQGLLGSGR</sequence>
<evidence type="ECO:0000256" key="4">
    <source>
        <dbReference type="ARBA" id="ARBA00022729"/>
    </source>
</evidence>
<feature type="transmembrane region" description="Helical" evidence="12">
    <location>
        <begin position="460"/>
        <end position="487"/>
    </location>
</feature>
<dbReference type="Proteomes" id="UP000032180">
    <property type="component" value="Chromosome 6"/>
</dbReference>
<evidence type="ECO:0000313" key="14">
    <source>
        <dbReference type="EnsemblPlants" id="LPERR06G04210.2"/>
    </source>
</evidence>
<evidence type="ECO:0000256" key="11">
    <source>
        <dbReference type="SAM" id="MobiDB-lite"/>
    </source>
</evidence>
<dbReference type="InterPro" id="IPR011009">
    <property type="entry name" value="Kinase-like_dom_sf"/>
</dbReference>
<reference evidence="14" key="3">
    <citation type="submission" date="2015-04" db="UniProtKB">
        <authorList>
            <consortium name="EnsemblPlants"/>
        </authorList>
    </citation>
    <scope>IDENTIFICATION</scope>
</reference>
<dbReference type="GO" id="GO:0004674">
    <property type="term" value="F:protein serine/threonine kinase activity"/>
    <property type="evidence" value="ECO:0007669"/>
    <property type="project" value="UniProtKB-KW"/>
</dbReference>
<feature type="compositionally biased region" description="Low complexity" evidence="11">
    <location>
        <begin position="15"/>
        <end position="25"/>
    </location>
</feature>
<proteinExistence type="predicted"/>
<feature type="domain" description="Protein kinase" evidence="13">
    <location>
        <begin position="535"/>
        <end position="818"/>
    </location>
</feature>
<dbReference type="AlphaFoldDB" id="A0A0D9WMD5"/>
<keyword evidence="9" id="KW-0325">Glycoprotein</keyword>
<keyword evidence="7 10" id="KW-0067">ATP-binding</keyword>
<dbReference type="PANTHER" id="PTHR27005">
    <property type="entry name" value="WALL-ASSOCIATED RECEPTOR KINASE-LIKE 21"/>
    <property type="match status" value="1"/>
</dbReference>
<feature type="compositionally biased region" description="Polar residues" evidence="11">
    <location>
        <begin position="90"/>
        <end position="105"/>
    </location>
</feature>
<evidence type="ECO:0000256" key="8">
    <source>
        <dbReference type="ARBA" id="ARBA00023157"/>
    </source>
</evidence>
<dbReference type="STRING" id="77586.A0A0D9WMD5"/>
<evidence type="ECO:0000256" key="12">
    <source>
        <dbReference type="SAM" id="Phobius"/>
    </source>
</evidence>
<evidence type="ECO:0000313" key="15">
    <source>
        <dbReference type="Proteomes" id="UP000032180"/>
    </source>
</evidence>
<evidence type="ECO:0000256" key="9">
    <source>
        <dbReference type="ARBA" id="ARBA00023180"/>
    </source>
</evidence>
<evidence type="ECO:0000256" key="1">
    <source>
        <dbReference type="ARBA" id="ARBA00004479"/>
    </source>
</evidence>
<reference evidence="15" key="2">
    <citation type="submission" date="2013-12" db="EMBL/GenBank/DDBJ databases">
        <authorList>
            <person name="Yu Y."/>
            <person name="Lee S."/>
            <person name="de Baynast K."/>
            <person name="Wissotski M."/>
            <person name="Liu L."/>
            <person name="Talag J."/>
            <person name="Goicoechea J."/>
            <person name="Angelova A."/>
            <person name="Jetty R."/>
            <person name="Kudrna D."/>
            <person name="Golser W."/>
            <person name="Rivera L."/>
            <person name="Zhang J."/>
            <person name="Wing R."/>
        </authorList>
    </citation>
    <scope>NUCLEOTIDE SEQUENCE</scope>
</reference>
<dbReference type="SUPFAM" id="SSF56112">
    <property type="entry name" value="Protein kinase-like (PK-like)"/>
    <property type="match status" value="1"/>
</dbReference>
<keyword evidence="8" id="KW-1015">Disulfide bond</keyword>
<keyword evidence="12" id="KW-1133">Transmembrane helix</keyword>
<keyword evidence="12" id="KW-0812">Transmembrane</keyword>
<dbReference type="Gene3D" id="3.30.200.20">
    <property type="entry name" value="Phosphorylase Kinase, domain 1"/>
    <property type="match status" value="1"/>
</dbReference>
<dbReference type="InterPro" id="IPR017441">
    <property type="entry name" value="Protein_kinase_ATP_BS"/>
</dbReference>
<dbReference type="Pfam" id="PF13947">
    <property type="entry name" value="GUB_WAK_bind"/>
    <property type="match status" value="1"/>
</dbReference>
<protein>
    <recommendedName>
        <fullName evidence="13">Protein kinase domain-containing protein</fullName>
    </recommendedName>
</protein>
<dbReference type="FunFam" id="3.30.200.20:FF:000459">
    <property type="entry name" value="Wall-associated receptor kinase-like 8"/>
    <property type="match status" value="1"/>
</dbReference>
<keyword evidence="12" id="KW-0472">Membrane</keyword>
<reference evidence="14 15" key="1">
    <citation type="submission" date="2012-08" db="EMBL/GenBank/DDBJ databases">
        <title>Oryza genome evolution.</title>
        <authorList>
            <person name="Wing R.A."/>
        </authorList>
    </citation>
    <scope>NUCLEOTIDE SEQUENCE</scope>
</reference>
<evidence type="ECO:0000256" key="6">
    <source>
        <dbReference type="ARBA" id="ARBA00022777"/>
    </source>
</evidence>
<evidence type="ECO:0000256" key="10">
    <source>
        <dbReference type="PROSITE-ProRule" id="PRU10141"/>
    </source>
</evidence>
<keyword evidence="4" id="KW-0732">Signal</keyword>
<dbReference type="GO" id="GO:0007166">
    <property type="term" value="P:cell surface receptor signaling pathway"/>
    <property type="evidence" value="ECO:0007669"/>
    <property type="project" value="InterPro"/>
</dbReference>
<keyword evidence="5 10" id="KW-0547">Nucleotide-binding</keyword>
<dbReference type="Gramene" id="LPERR06G04210.2">
    <property type="protein sequence ID" value="LPERR06G04210.2"/>
    <property type="gene ID" value="LPERR06G04210"/>
</dbReference>
<dbReference type="GO" id="GO:0030247">
    <property type="term" value="F:polysaccharide binding"/>
    <property type="evidence" value="ECO:0007669"/>
    <property type="project" value="InterPro"/>
</dbReference>
<name>A0A0D9WMD5_9ORYZ</name>
<feature type="compositionally biased region" description="Gly residues" evidence="11">
    <location>
        <begin position="42"/>
        <end position="52"/>
    </location>
</feature>
<accession>A0A0D9WMD5</accession>
<keyword evidence="6" id="KW-0418">Kinase</keyword>
<dbReference type="FunFam" id="2.10.25.10:FF:000628">
    <property type="entry name" value="Wall-associated receptor kinase 2"/>
    <property type="match status" value="1"/>
</dbReference>
<dbReference type="GO" id="GO:0005509">
    <property type="term" value="F:calcium ion binding"/>
    <property type="evidence" value="ECO:0007669"/>
    <property type="project" value="InterPro"/>
</dbReference>
<dbReference type="InterPro" id="IPR018097">
    <property type="entry name" value="EGF_Ca-bd_CS"/>
</dbReference>
<dbReference type="InterPro" id="IPR000719">
    <property type="entry name" value="Prot_kinase_dom"/>
</dbReference>
<dbReference type="GO" id="GO:0005886">
    <property type="term" value="C:plasma membrane"/>
    <property type="evidence" value="ECO:0007669"/>
    <property type="project" value="TreeGrafter"/>
</dbReference>
<dbReference type="CDD" id="cd00054">
    <property type="entry name" value="EGF_CA"/>
    <property type="match status" value="1"/>
</dbReference>
<evidence type="ECO:0000256" key="5">
    <source>
        <dbReference type="ARBA" id="ARBA00022741"/>
    </source>
</evidence>
<dbReference type="GO" id="GO:0005524">
    <property type="term" value="F:ATP binding"/>
    <property type="evidence" value="ECO:0007669"/>
    <property type="project" value="UniProtKB-UniRule"/>
</dbReference>
<dbReference type="SMART" id="SM00220">
    <property type="entry name" value="S_TKc"/>
    <property type="match status" value="1"/>
</dbReference>
<dbReference type="PROSITE" id="PS00107">
    <property type="entry name" value="PROTEIN_KINASE_ATP"/>
    <property type="match status" value="1"/>
</dbReference>
<dbReference type="Gene3D" id="1.10.510.10">
    <property type="entry name" value="Transferase(Phosphotransferase) domain 1"/>
    <property type="match status" value="1"/>
</dbReference>